<feature type="transmembrane region" description="Helical" evidence="1">
    <location>
        <begin position="55"/>
        <end position="75"/>
    </location>
</feature>
<evidence type="ECO:0000313" key="3">
    <source>
        <dbReference type="Proteomes" id="UP000268056"/>
    </source>
</evidence>
<comment type="caution">
    <text evidence="2">The sequence shown here is derived from an EMBL/GenBank/DDBJ whole genome shotgun (WGS) entry which is preliminary data.</text>
</comment>
<keyword evidence="1" id="KW-0472">Membrane</keyword>
<gene>
    <name evidence="2" type="ORF">ALQ32_00950</name>
</gene>
<dbReference type="Proteomes" id="UP000268056">
    <property type="component" value="Unassembled WGS sequence"/>
</dbReference>
<feature type="transmembrane region" description="Helical" evidence="1">
    <location>
        <begin position="95"/>
        <end position="112"/>
    </location>
</feature>
<name>A0A3M3YZL9_9PSED</name>
<accession>A0A3M3YZL9</accession>
<reference evidence="2 3" key="1">
    <citation type="submission" date="2018-08" db="EMBL/GenBank/DDBJ databases">
        <title>Recombination of ecologically and evolutionarily significant loci maintains genetic cohesion in the Pseudomonas syringae species complex.</title>
        <authorList>
            <person name="Dillon M."/>
            <person name="Thakur S."/>
            <person name="Almeida R.N.D."/>
            <person name="Weir B.S."/>
            <person name="Guttman D.S."/>
        </authorList>
    </citation>
    <scope>NUCLEOTIDE SEQUENCE [LARGE SCALE GENOMIC DNA]</scope>
    <source>
        <strain evidence="2 3">ICMP 4092</strain>
    </source>
</reference>
<keyword evidence="1" id="KW-1133">Transmembrane helix</keyword>
<organism evidence="2 3">
    <name type="scientific">Pseudomonas syringae pv. tagetis</name>
    <dbReference type="NCBI Taxonomy" id="129140"/>
    <lineage>
        <taxon>Bacteria</taxon>
        <taxon>Pseudomonadati</taxon>
        <taxon>Pseudomonadota</taxon>
        <taxon>Gammaproteobacteria</taxon>
        <taxon>Pseudomonadales</taxon>
        <taxon>Pseudomonadaceae</taxon>
        <taxon>Pseudomonas</taxon>
    </lineage>
</organism>
<proteinExistence type="predicted"/>
<dbReference type="RefSeq" id="WP_122219217.1">
    <property type="nucleotide sequence ID" value="NZ_RBQC01000092.1"/>
</dbReference>
<protein>
    <submittedName>
        <fullName evidence="2">Uncharacterized protein</fullName>
    </submittedName>
</protein>
<evidence type="ECO:0000256" key="1">
    <source>
        <dbReference type="SAM" id="Phobius"/>
    </source>
</evidence>
<dbReference type="AlphaFoldDB" id="A0A3M3YZL9"/>
<keyword evidence="1" id="KW-0812">Transmembrane</keyword>
<feature type="transmembrane region" description="Helical" evidence="1">
    <location>
        <begin position="6"/>
        <end position="28"/>
    </location>
</feature>
<sequence>MGWIYLFLTLAAPIAGSVLLVCFFGGGFRELKRERGGLVSLFKLKTKEGLVSQRLLWLVIIAPVLLAISLGMWVWADYVLDLSEEGFKKFGSISLLSFAVMSLALPLAGLVSKFHSTQQTAKQIEVVSFKNNLDAFYSHRKELIAYFAAIDDLLLFDVMKFEYKIHPVVHLRFFDGSPEEGWPTIHEPSFESIRGNILSAGNSMLNMLNFKGSGELALMHYLQACDVIYKLAERLNIVEVFNGLAVSGVLIRTDGFDPVDGYNHWTIGTTGMHALGSLRFSLSFFNSLCDYAGVTRMNIPEHLGDVFDGAAKISSFVLIVGRLHTNEIASLVTSGEATYDVYHPINKKPRL</sequence>
<evidence type="ECO:0000313" key="2">
    <source>
        <dbReference type="EMBL" id="RMO87105.1"/>
    </source>
</evidence>
<dbReference type="EMBL" id="RBQC01000092">
    <property type="protein sequence ID" value="RMO87105.1"/>
    <property type="molecule type" value="Genomic_DNA"/>
</dbReference>